<dbReference type="Pfam" id="PF03446">
    <property type="entry name" value="NAD_binding_2"/>
    <property type="match status" value="1"/>
</dbReference>
<dbReference type="PANTHER" id="PTHR11811">
    <property type="entry name" value="6-PHOSPHOGLUCONATE DEHYDROGENASE"/>
    <property type="match status" value="1"/>
</dbReference>
<accession>R9TLE2</accession>
<name>R9TLE2_9CAUD</name>
<gene>
    <name evidence="5" type="ORF">SWYG_00086</name>
</gene>
<evidence type="ECO:0000313" key="5">
    <source>
        <dbReference type="EMBL" id="AGN33598.1"/>
    </source>
</evidence>
<keyword evidence="6" id="KW-1185">Reference proteome</keyword>
<dbReference type="PROSITE" id="PS00895">
    <property type="entry name" value="3_HYDROXYISOBUT_DH"/>
    <property type="match status" value="1"/>
</dbReference>
<dbReference type="InterPro" id="IPR013328">
    <property type="entry name" value="6PGD_dom2"/>
</dbReference>
<dbReference type="Gene3D" id="1.10.1040.10">
    <property type="entry name" value="N-(1-d-carboxylethyl)-l-norvaline Dehydrogenase, domain 2"/>
    <property type="match status" value="1"/>
</dbReference>
<dbReference type="Proteomes" id="UP000204294">
    <property type="component" value="Segment"/>
</dbReference>
<dbReference type="InterPro" id="IPR002204">
    <property type="entry name" value="3-OH-isobutyrate_DH-rel_CS"/>
</dbReference>
<dbReference type="OrthoDB" id="4512at10239"/>
<dbReference type="NCBIfam" id="NF007161">
    <property type="entry name" value="PRK09599.1"/>
    <property type="match status" value="1"/>
</dbReference>
<dbReference type="Pfam" id="PF00393">
    <property type="entry name" value="6PGD"/>
    <property type="match status" value="1"/>
</dbReference>
<dbReference type="GO" id="GO:0050661">
    <property type="term" value="F:NADP binding"/>
    <property type="evidence" value="ECO:0007669"/>
    <property type="project" value="InterPro"/>
</dbReference>
<reference evidence="5 6" key="1">
    <citation type="submission" date="2010-09" db="EMBL/GenBank/DDBJ databases">
        <title>The Genome Sequence of Synechococcus phage S-IOM18.</title>
        <authorList>
            <consortium name="The Broad Institute Genome Sequencing Platform"/>
            <person name="Henn M.R."/>
            <person name="Clokie M."/>
            <person name="Levin J."/>
            <person name="Malboeuf C."/>
            <person name="Casali M."/>
            <person name="Russ C."/>
            <person name="Lennon N."/>
            <person name="Chapman S.B."/>
            <person name="Erlich R."/>
            <person name="Young S.K."/>
            <person name="Yandava C."/>
            <person name="Zeng Q."/>
            <person name="Fitzgerald M.F."/>
            <person name="Alvarado L."/>
            <person name="Anderson S."/>
            <person name="Berlin A."/>
            <person name="Chen Z."/>
            <person name="Freedman E."/>
            <person name="Gellesch M."/>
            <person name="Goldberg J."/>
            <person name="Green L."/>
            <person name="Griggs A."/>
            <person name="Gujja S."/>
            <person name="Heilman E.R."/>
            <person name="Heiman D."/>
            <person name="Hollinger A."/>
            <person name="Howarth C."/>
            <person name="Larson L."/>
            <person name="Mehta T."/>
            <person name="Neiman D."/>
            <person name="Pearson M."/>
            <person name="Roberts A."/>
            <person name="Ryan E."/>
            <person name="Saif S."/>
            <person name="Shea T."/>
            <person name="Shenoy N."/>
            <person name="Sisk P."/>
            <person name="Stolte C."/>
            <person name="Sykes S."/>
            <person name="White J."/>
            <person name="Haas B."/>
            <person name="Nusbaum C."/>
            <person name="Birren B."/>
        </authorList>
    </citation>
    <scope>NUCLEOTIDE SEQUENCE [LARGE SCALE GENOMIC DNA]</scope>
    <source>
        <strain evidence="5 6">S-IOM18</strain>
    </source>
</reference>
<dbReference type="GeneID" id="16045351"/>
<keyword evidence="2" id="KW-0560">Oxidoreductase</keyword>
<dbReference type="GO" id="GO:0019521">
    <property type="term" value="P:D-gluconate metabolic process"/>
    <property type="evidence" value="ECO:0007669"/>
    <property type="project" value="UniProtKB-KW"/>
</dbReference>
<organism evidence="5 6">
    <name type="scientific">Synechococcus phage S-IOM18</name>
    <dbReference type="NCBI Taxonomy" id="754039"/>
    <lineage>
        <taxon>Viruses</taxon>
        <taxon>Duplodnaviria</taxon>
        <taxon>Heunggongvirae</taxon>
        <taxon>Uroviricota</taxon>
        <taxon>Caudoviricetes</taxon>
        <taxon>Pantevenvirales</taxon>
        <taxon>Kyanoviridae</taxon>
        <taxon>Tefnutvirus</taxon>
        <taxon>Tefnutvirus siom18</taxon>
    </lineage>
</organism>
<dbReference type="InterPro" id="IPR006115">
    <property type="entry name" value="6PGDH_NADP-bd"/>
</dbReference>
<dbReference type="InterPro" id="IPR004849">
    <property type="entry name" value="6DGDH_YqeC"/>
</dbReference>
<dbReference type="InterPro" id="IPR008927">
    <property type="entry name" value="6-PGluconate_DH-like_C_sf"/>
</dbReference>
<sequence length="349" mass="37798">MKVGIIGLGRMGEGMSRRLIKAGHEVWGYRNNHEKAAAQYEAGYLSGFTTSVESLVQVIHTGVGILTQEETRSPGVFMMVVPAENVEDTLNELLQFCVEGDIIIDHGNSNFKDSRRRADRLAKLGMSYLDCGTSGGVYGLERGYCLMVGGANFAVSACAPIFRALAPGIGGAPRTDPFDYESSSEHGWLHCGPPGAGHFVKMVHNGIEYGIMQAYAEGFNILHEANAGAVYVKEGDAEVAPMENPEDYQYDIDVAEVAELWRRGSVVGSWLLDLTANVLRRDRELSKFDGGVSDSGEGRWTVHAAVDLGVPAPVISSALYSRFESRRLGAFAAKVLNGMRAMFGGHDVR</sequence>
<dbReference type="PRINTS" id="PR00076">
    <property type="entry name" value="6PGDHDRGNASE"/>
</dbReference>
<dbReference type="EMBL" id="HQ317383">
    <property type="protein sequence ID" value="AGN33598.1"/>
    <property type="molecule type" value="Genomic_DNA"/>
</dbReference>
<evidence type="ECO:0000313" key="6">
    <source>
        <dbReference type="Proteomes" id="UP000204294"/>
    </source>
</evidence>
<dbReference type="GO" id="GO:0004616">
    <property type="term" value="F:phosphogluconate dehydrogenase (decarboxylating) activity"/>
    <property type="evidence" value="ECO:0007669"/>
    <property type="project" value="InterPro"/>
</dbReference>
<dbReference type="NCBIfam" id="TIGR00872">
    <property type="entry name" value="gnd_rel"/>
    <property type="match status" value="1"/>
</dbReference>
<evidence type="ECO:0000256" key="1">
    <source>
        <dbReference type="ARBA" id="ARBA00008419"/>
    </source>
</evidence>
<dbReference type="KEGG" id="vg:16045351"/>
<proteinExistence type="inferred from homology"/>
<protein>
    <submittedName>
        <fullName evidence="5">6-phosphogluconate dehydrogenase</fullName>
    </submittedName>
</protein>
<comment type="similarity">
    <text evidence="1">Belongs to the 6-phosphogluconate dehydrogenase family.</text>
</comment>
<dbReference type="SUPFAM" id="SSF48179">
    <property type="entry name" value="6-phosphogluconate dehydrogenase C-terminal domain-like"/>
    <property type="match status" value="1"/>
</dbReference>
<evidence type="ECO:0000256" key="3">
    <source>
        <dbReference type="ARBA" id="ARBA00023064"/>
    </source>
</evidence>
<dbReference type="InterPro" id="IPR006183">
    <property type="entry name" value="Pgluconate_DH"/>
</dbReference>
<dbReference type="InterPro" id="IPR036291">
    <property type="entry name" value="NAD(P)-bd_dom_sf"/>
</dbReference>
<dbReference type="GO" id="GO:0006098">
    <property type="term" value="P:pentose-phosphate shunt"/>
    <property type="evidence" value="ECO:0007669"/>
    <property type="project" value="InterPro"/>
</dbReference>
<dbReference type="RefSeq" id="YP_008126412.1">
    <property type="nucleotide sequence ID" value="NC_021536.1"/>
</dbReference>
<dbReference type="Gene3D" id="3.40.50.720">
    <property type="entry name" value="NAD(P)-binding Rossmann-like Domain"/>
    <property type="match status" value="1"/>
</dbReference>
<keyword evidence="3" id="KW-0311">Gluconate utilization</keyword>
<dbReference type="InterPro" id="IPR006114">
    <property type="entry name" value="6PGDH_C"/>
</dbReference>
<evidence type="ECO:0000259" key="4">
    <source>
        <dbReference type="SMART" id="SM01350"/>
    </source>
</evidence>
<feature type="domain" description="6-phosphogluconate dehydrogenase C-terminal" evidence="4">
    <location>
        <begin position="197"/>
        <end position="348"/>
    </location>
</feature>
<dbReference type="SUPFAM" id="SSF51735">
    <property type="entry name" value="NAD(P)-binding Rossmann-fold domains"/>
    <property type="match status" value="1"/>
</dbReference>
<dbReference type="SMART" id="SM01350">
    <property type="entry name" value="6PGD"/>
    <property type="match status" value="1"/>
</dbReference>
<evidence type="ECO:0000256" key="2">
    <source>
        <dbReference type="ARBA" id="ARBA00023002"/>
    </source>
</evidence>